<evidence type="ECO:0000256" key="2">
    <source>
        <dbReference type="SAM" id="MobiDB-lite"/>
    </source>
</evidence>
<protein>
    <submittedName>
        <fullName evidence="3">Uncharacterized protein</fullName>
    </submittedName>
</protein>
<keyword evidence="1" id="KW-0677">Repeat</keyword>
<accession>A0ABQ6NAL7</accession>
<organism evidence="3 4">
    <name type="scientific">Tetraparma gracilis</name>
    <dbReference type="NCBI Taxonomy" id="2962635"/>
    <lineage>
        <taxon>Eukaryota</taxon>
        <taxon>Sar</taxon>
        <taxon>Stramenopiles</taxon>
        <taxon>Ochrophyta</taxon>
        <taxon>Bolidophyceae</taxon>
        <taxon>Parmales</taxon>
        <taxon>Triparmaceae</taxon>
        <taxon>Tetraparma</taxon>
    </lineage>
</organism>
<dbReference type="InterPro" id="IPR004018">
    <property type="entry name" value="RPEL_repeat"/>
</dbReference>
<reference evidence="3 4" key="1">
    <citation type="journal article" date="2023" name="Commun. Biol.">
        <title>Genome analysis of Parmales, the sister group of diatoms, reveals the evolutionary specialization of diatoms from phago-mixotrophs to photoautotrophs.</title>
        <authorList>
            <person name="Ban H."/>
            <person name="Sato S."/>
            <person name="Yoshikawa S."/>
            <person name="Yamada K."/>
            <person name="Nakamura Y."/>
            <person name="Ichinomiya M."/>
            <person name="Sato N."/>
            <person name="Blanc-Mathieu R."/>
            <person name="Endo H."/>
            <person name="Kuwata A."/>
            <person name="Ogata H."/>
        </authorList>
    </citation>
    <scope>NUCLEOTIDE SEQUENCE [LARGE SCALE GENOMIC DNA]</scope>
</reference>
<feature type="region of interest" description="Disordered" evidence="2">
    <location>
        <begin position="265"/>
        <end position="311"/>
    </location>
</feature>
<proteinExistence type="predicted"/>
<dbReference type="SMART" id="SM00707">
    <property type="entry name" value="RPEL"/>
    <property type="match status" value="3"/>
</dbReference>
<evidence type="ECO:0000313" key="3">
    <source>
        <dbReference type="EMBL" id="GMI51931.1"/>
    </source>
</evidence>
<feature type="compositionally biased region" description="Basic and acidic residues" evidence="2">
    <location>
        <begin position="291"/>
        <end position="300"/>
    </location>
</feature>
<dbReference type="EMBL" id="BRYB01006567">
    <property type="protein sequence ID" value="GMI51931.1"/>
    <property type="molecule type" value="Genomic_DNA"/>
</dbReference>
<evidence type="ECO:0000256" key="1">
    <source>
        <dbReference type="ARBA" id="ARBA00022737"/>
    </source>
</evidence>
<feature type="region of interest" description="Disordered" evidence="2">
    <location>
        <begin position="1"/>
        <end position="29"/>
    </location>
</feature>
<dbReference type="Proteomes" id="UP001165060">
    <property type="component" value="Unassembled WGS sequence"/>
</dbReference>
<gene>
    <name evidence="3" type="ORF">TeGR_g11835</name>
</gene>
<name>A0ABQ6NAL7_9STRA</name>
<dbReference type="Gene3D" id="6.10.140.1750">
    <property type="match status" value="1"/>
</dbReference>
<comment type="caution">
    <text evidence="3">The sequence shown here is derived from an EMBL/GenBank/DDBJ whole genome shotgun (WGS) entry which is preliminary data.</text>
</comment>
<feature type="compositionally biased region" description="Polar residues" evidence="2">
    <location>
        <begin position="1"/>
        <end position="20"/>
    </location>
</feature>
<sequence>MSHFLQPTASSHNRASPTNADHQDHQSVETHQLDTFYKSQAGTHGGAQEAAMNSNFVASLRGASREDTLTKHFKTRPSASRLAAQNILPSADPAKSRLAHRGLQIGRKKKQEELTARLLMRPERSEVQKQGILLAGESHVAEKNPAYRGITNVRNSGPNEAQVAAFASGLREGDHSRPTFNVKKLGTKSRSQLEREAVADEYHSHHHPSMIEPDRVAHTRRRLSNHLITRPKPDELGERNIVPSFYDDKTKTEFYVFSTEDLASPGKPLNIKTSGGKAVGGGMKFQKRQTALKEKLETRKSPNSTDQRFFQ</sequence>
<evidence type="ECO:0000313" key="4">
    <source>
        <dbReference type="Proteomes" id="UP001165060"/>
    </source>
</evidence>
<keyword evidence="4" id="KW-1185">Reference proteome</keyword>
<feature type="compositionally biased region" description="Polar residues" evidence="2">
    <location>
        <begin position="301"/>
        <end position="311"/>
    </location>
</feature>